<accession>A0ACB8AKC1</accession>
<sequence length="500" mass="55022">MAENSIPWFRDQALVDPFSPAADLHGIGTCHSLALFPWIPDSLRDLWAGDLNNDDLRDNWKAMIDQWSGTIAVGGSGKVRVFSANLSRTELSVKIPPRPNPRGVLEPVNVHAVAWALCQEIPLEPLLVLSGGSILHIVNVKKREFIGYLRGHGGDITSIAVHPIFVHLVCTTSRDFSTRIYDLTQSPCQQPNNLHWPLSKTPSLGGAPHGLQASEPEGTGIGRCVAVLVGGPSGGHNAPVLGATFHPEYPLIATCGLDRAVKIWRLPDLSGERLVREDKPLFSSSRIHKARIISVSWLSTDVLVTHCSQALMRHNDQAHEVYCIDGTIAVWQWLGFDRFFPPNQPVPARIMRGCASDYQESSSFKLLSVIPIPQSTRHMHVSHTHTGDYIVLLTLPDTLRLFNVASIPTRHAPRFPIELDSIADLAQKLHLDDDDDDESPKMAPEPRKWEVKIAEDAQNTFKLSILGHGGTLLIAGASDGKVHLWTAGGQEKRETSMVIH</sequence>
<dbReference type="EMBL" id="MU267639">
    <property type="protein sequence ID" value="KAH7913007.1"/>
    <property type="molecule type" value="Genomic_DNA"/>
</dbReference>
<evidence type="ECO:0000313" key="1">
    <source>
        <dbReference type="EMBL" id="KAH7913007.1"/>
    </source>
</evidence>
<evidence type="ECO:0000313" key="2">
    <source>
        <dbReference type="Proteomes" id="UP000790377"/>
    </source>
</evidence>
<keyword evidence="2" id="KW-1185">Reference proteome</keyword>
<name>A0ACB8AKC1_9AGAM</name>
<proteinExistence type="predicted"/>
<comment type="caution">
    <text evidence="1">The sequence shown here is derived from an EMBL/GenBank/DDBJ whole genome shotgun (WGS) entry which is preliminary data.</text>
</comment>
<protein>
    <submittedName>
        <fullName evidence="1">WD40-repeat-containing domain protein</fullName>
    </submittedName>
</protein>
<gene>
    <name evidence="1" type="ORF">BJ138DRAFT_1082470</name>
</gene>
<dbReference type="Proteomes" id="UP000790377">
    <property type="component" value="Unassembled WGS sequence"/>
</dbReference>
<organism evidence="1 2">
    <name type="scientific">Hygrophoropsis aurantiaca</name>
    <dbReference type="NCBI Taxonomy" id="72124"/>
    <lineage>
        <taxon>Eukaryota</taxon>
        <taxon>Fungi</taxon>
        <taxon>Dikarya</taxon>
        <taxon>Basidiomycota</taxon>
        <taxon>Agaricomycotina</taxon>
        <taxon>Agaricomycetes</taxon>
        <taxon>Agaricomycetidae</taxon>
        <taxon>Boletales</taxon>
        <taxon>Coniophorineae</taxon>
        <taxon>Hygrophoropsidaceae</taxon>
        <taxon>Hygrophoropsis</taxon>
    </lineage>
</organism>
<reference evidence="1" key="1">
    <citation type="journal article" date="2021" name="New Phytol.">
        <title>Evolutionary innovations through gain and loss of genes in the ectomycorrhizal Boletales.</title>
        <authorList>
            <person name="Wu G."/>
            <person name="Miyauchi S."/>
            <person name="Morin E."/>
            <person name="Kuo A."/>
            <person name="Drula E."/>
            <person name="Varga T."/>
            <person name="Kohler A."/>
            <person name="Feng B."/>
            <person name="Cao Y."/>
            <person name="Lipzen A."/>
            <person name="Daum C."/>
            <person name="Hundley H."/>
            <person name="Pangilinan J."/>
            <person name="Johnson J."/>
            <person name="Barry K."/>
            <person name="LaButti K."/>
            <person name="Ng V."/>
            <person name="Ahrendt S."/>
            <person name="Min B."/>
            <person name="Choi I.G."/>
            <person name="Park H."/>
            <person name="Plett J.M."/>
            <person name="Magnuson J."/>
            <person name="Spatafora J.W."/>
            <person name="Nagy L.G."/>
            <person name="Henrissat B."/>
            <person name="Grigoriev I.V."/>
            <person name="Yang Z.L."/>
            <person name="Xu J."/>
            <person name="Martin F.M."/>
        </authorList>
    </citation>
    <scope>NUCLEOTIDE SEQUENCE</scope>
    <source>
        <strain evidence="1">ATCC 28755</strain>
    </source>
</reference>